<evidence type="ECO:0000313" key="6">
    <source>
        <dbReference type="Proteomes" id="UP000019666"/>
    </source>
</evidence>
<keyword evidence="6" id="KW-1185">Reference proteome</keyword>
<dbReference type="InterPro" id="IPR008920">
    <property type="entry name" value="TF_FadR/GntR_C"/>
</dbReference>
<dbReference type="Gene3D" id="1.20.120.530">
    <property type="entry name" value="GntR ligand-binding domain-like"/>
    <property type="match status" value="1"/>
</dbReference>
<dbReference type="SUPFAM" id="SSF46785">
    <property type="entry name" value="Winged helix' DNA-binding domain"/>
    <property type="match status" value="1"/>
</dbReference>
<protein>
    <recommendedName>
        <fullName evidence="4">HTH gntR-type domain-containing protein</fullName>
    </recommendedName>
</protein>
<dbReference type="SUPFAM" id="SSF48008">
    <property type="entry name" value="GntR ligand-binding domain-like"/>
    <property type="match status" value="1"/>
</dbReference>
<dbReference type="PROSITE" id="PS50949">
    <property type="entry name" value="HTH_GNTR"/>
    <property type="match status" value="1"/>
</dbReference>
<proteinExistence type="predicted"/>
<dbReference type="Gene3D" id="1.10.10.10">
    <property type="entry name" value="Winged helix-like DNA-binding domain superfamily/Winged helix DNA-binding domain"/>
    <property type="match status" value="1"/>
</dbReference>
<gene>
    <name evidence="5" type="ORF">Rumeso_01077</name>
</gene>
<dbReference type="STRING" id="442562.Rumeso_01077"/>
<reference evidence="5 6" key="1">
    <citation type="submission" date="2013-02" db="EMBL/GenBank/DDBJ databases">
        <authorList>
            <person name="Fiebig A."/>
            <person name="Goeker M."/>
            <person name="Klenk H.-P.P."/>
        </authorList>
    </citation>
    <scope>NUCLEOTIDE SEQUENCE [LARGE SCALE GENOMIC DNA]</scope>
    <source>
        <strain evidence="5 6">DSM 19309</strain>
    </source>
</reference>
<keyword evidence="2" id="KW-0238">DNA-binding</keyword>
<dbReference type="PANTHER" id="PTHR43537">
    <property type="entry name" value="TRANSCRIPTIONAL REGULATOR, GNTR FAMILY"/>
    <property type="match status" value="1"/>
</dbReference>
<dbReference type="RefSeq" id="WP_051520946.1">
    <property type="nucleotide sequence ID" value="NZ_KK088543.1"/>
</dbReference>
<evidence type="ECO:0000259" key="4">
    <source>
        <dbReference type="PROSITE" id="PS50949"/>
    </source>
</evidence>
<sequence length="235" mass="25483">MKLPVLDPIQRESVAEQVARRILDLVVARHLRPGDQLPPERDLAESLGVSRPSVREAIKGLAILGVVRSRQGGGHVVSALDAEALLGPIRFFVSLEPSNIRALYDARSLIESDVARRAAVNMSDVALDGLEAILDGQAGTLTDPTAFRASDYAFHEAIWEGCGNPYLQRIGESLNVLGLEVRKRASETPGVLERSLRDHRELLAALRAGDPEAAARAAAAHMRNVYRSTVGEEDE</sequence>
<dbReference type="Proteomes" id="UP000019666">
    <property type="component" value="Unassembled WGS sequence"/>
</dbReference>
<dbReference type="EMBL" id="AOSK01000030">
    <property type="protein sequence ID" value="EYD77370.1"/>
    <property type="molecule type" value="Genomic_DNA"/>
</dbReference>
<keyword evidence="3" id="KW-0804">Transcription</keyword>
<dbReference type="Pfam" id="PF00392">
    <property type="entry name" value="GntR"/>
    <property type="match status" value="1"/>
</dbReference>
<comment type="caution">
    <text evidence="5">The sequence shown here is derived from an EMBL/GenBank/DDBJ whole genome shotgun (WGS) entry which is preliminary data.</text>
</comment>
<accession>A0A017HSQ9</accession>
<dbReference type="Pfam" id="PF07729">
    <property type="entry name" value="FCD"/>
    <property type="match status" value="1"/>
</dbReference>
<organism evidence="5 6">
    <name type="scientific">Rubellimicrobium mesophilum DSM 19309</name>
    <dbReference type="NCBI Taxonomy" id="442562"/>
    <lineage>
        <taxon>Bacteria</taxon>
        <taxon>Pseudomonadati</taxon>
        <taxon>Pseudomonadota</taxon>
        <taxon>Alphaproteobacteria</taxon>
        <taxon>Rhodobacterales</taxon>
        <taxon>Roseobacteraceae</taxon>
        <taxon>Rubellimicrobium</taxon>
    </lineage>
</organism>
<dbReference type="InterPro" id="IPR036390">
    <property type="entry name" value="WH_DNA-bd_sf"/>
</dbReference>
<dbReference type="InterPro" id="IPR011711">
    <property type="entry name" value="GntR_C"/>
</dbReference>
<dbReference type="PRINTS" id="PR00035">
    <property type="entry name" value="HTHGNTR"/>
</dbReference>
<dbReference type="InterPro" id="IPR000524">
    <property type="entry name" value="Tscrpt_reg_HTH_GntR"/>
</dbReference>
<dbReference type="HOGENOM" id="CLU_017584_9_1_5"/>
<feature type="domain" description="HTH gntR-type" evidence="4">
    <location>
        <begin position="12"/>
        <end position="80"/>
    </location>
</feature>
<dbReference type="GO" id="GO:0003677">
    <property type="term" value="F:DNA binding"/>
    <property type="evidence" value="ECO:0007669"/>
    <property type="project" value="UniProtKB-KW"/>
</dbReference>
<evidence type="ECO:0000313" key="5">
    <source>
        <dbReference type="EMBL" id="EYD77370.1"/>
    </source>
</evidence>
<dbReference type="GO" id="GO:0003700">
    <property type="term" value="F:DNA-binding transcription factor activity"/>
    <property type="evidence" value="ECO:0007669"/>
    <property type="project" value="InterPro"/>
</dbReference>
<name>A0A017HSQ9_9RHOB</name>
<dbReference type="SMART" id="SM00895">
    <property type="entry name" value="FCD"/>
    <property type="match status" value="1"/>
</dbReference>
<evidence type="ECO:0000256" key="3">
    <source>
        <dbReference type="ARBA" id="ARBA00023163"/>
    </source>
</evidence>
<evidence type="ECO:0000256" key="1">
    <source>
        <dbReference type="ARBA" id="ARBA00023015"/>
    </source>
</evidence>
<keyword evidence="1" id="KW-0805">Transcription regulation</keyword>
<dbReference type="AlphaFoldDB" id="A0A017HSQ9"/>
<dbReference type="CDD" id="cd07377">
    <property type="entry name" value="WHTH_GntR"/>
    <property type="match status" value="1"/>
</dbReference>
<dbReference type="InterPro" id="IPR036388">
    <property type="entry name" value="WH-like_DNA-bd_sf"/>
</dbReference>
<dbReference type="PANTHER" id="PTHR43537:SF5">
    <property type="entry name" value="UXU OPERON TRANSCRIPTIONAL REGULATOR"/>
    <property type="match status" value="1"/>
</dbReference>
<dbReference type="SMART" id="SM00345">
    <property type="entry name" value="HTH_GNTR"/>
    <property type="match status" value="1"/>
</dbReference>
<evidence type="ECO:0000256" key="2">
    <source>
        <dbReference type="ARBA" id="ARBA00023125"/>
    </source>
</evidence>